<keyword evidence="4" id="KW-1185">Reference proteome</keyword>
<comment type="caution">
    <text evidence="3">The sequence shown here is derived from an EMBL/GenBank/DDBJ whole genome shotgun (WGS) entry which is preliminary data.</text>
</comment>
<dbReference type="InterPro" id="IPR031165">
    <property type="entry name" value="GNAT_YJDJ"/>
</dbReference>
<dbReference type="PANTHER" id="PTHR31435:SF10">
    <property type="entry name" value="BSR4717 PROTEIN"/>
    <property type="match status" value="1"/>
</dbReference>
<proteinExistence type="predicted"/>
<dbReference type="CDD" id="cd04301">
    <property type="entry name" value="NAT_SF"/>
    <property type="match status" value="1"/>
</dbReference>
<dbReference type="InterPro" id="IPR016181">
    <property type="entry name" value="Acyl_CoA_acyltransferase"/>
</dbReference>
<dbReference type="RefSeq" id="WP_134158228.1">
    <property type="nucleotide sequence ID" value="NZ_BSUS01000001.1"/>
</dbReference>
<gene>
    <name evidence="3" type="ORF">C7445_101271</name>
</gene>
<accession>A0A4R8LU40</accession>
<dbReference type="GO" id="GO:0016747">
    <property type="term" value="F:acyltransferase activity, transferring groups other than amino-acyl groups"/>
    <property type="evidence" value="ECO:0007669"/>
    <property type="project" value="InterPro"/>
</dbReference>
<protein>
    <submittedName>
        <fullName evidence="3">Uncharacterized protein</fullName>
    </submittedName>
</protein>
<name>A0A4R8LU40_9BACL</name>
<sequence length="92" mass="10197">MELKRVADGVHALGEDGTRIGYVSCSPIGERAWSIDHTVVSPDYQGQGLAAKLIRDLVEMARDEGIKLRPVCSYAVAQFERHKEYADVLLSH</sequence>
<dbReference type="OrthoDB" id="9793389at2"/>
<evidence type="ECO:0000259" key="2">
    <source>
        <dbReference type="PROSITE" id="PS51729"/>
    </source>
</evidence>
<dbReference type="InterPro" id="IPR000182">
    <property type="entry name" value="GNAT_dom"/>
</dbReference>
<evidence type="ECO:0000313" key="4">
    <source>
        <dbReference type="Proteomes" id="UP000294581"/>
    </source>
</evidence>
<dbReference type="SUPFAM" id="SSF55729">
    <property type="entry name" value="Acyl-CoA N-acyltransferases (Nat)"/>
    <property type="match status" value="1"/>
</dbReference>
<evidence type="ECO:0000259" key="1">
    <source>
        <dbReference type="PROSITE" id="PS51186"/>
    </source>
</evidence>
<evidence type="ECO:0000313" key="3">
    <source>
        <dbReference type="EMBL" id="TDY51270.1"/>
    </source>
</evidence>
<dbReference type="Gene3D" id="3.40.630.30">
    <property type="match status" value="1"/>
</dbReference>
<dbReference type="PANTHER" id="PTHR31435">
    <property type="entry name" value="PROTEIN NATD1"/>
    <property type="match status" value="1"/>
</dbReference>
<dbReference type="InterPro" id="IPR045057">
    <property type="entry name" value="Gcn5-rel_NAT"/>
</dbReference>
<feature type="domain" description="N-acetyltransferase" evidence="2">
    <location>
        <begin position="3"/>
        <end position="90"/>
    </location>
</feature>
<organism evidence="3 4">
    <name type="scientific">Alicyclobacillus sacchari</name>
    <dbReference type="NCBI Taxonomy" id="392010"/>
    <lineage>
        <taxon>Bacteria</taxon>
        <taxon>Bacillati</taxon>
        <taxon>Bacillota</taxon>
        <taxon>Bacilli</taxon>
        <taxon>Bacillales</taxon>
        <taxon>Alicyclobacillaceae</taxon>
        <taxon>Alicyclobacillus</taxon>
    </lineage>
</organism>
<dbReference type="Pfam" id="PF14542">
    <property type="entry name" value="Acetyltransf_CG"/>
    <property type="match status" value="1"/>
</dbReference>
<dbReference type="AlphaFoldDB" id="A0A4R8LU40"/>
<feature type="domain" description="N-acetyltransferase" evidence="1">
    <location>
        <begin position="1"/>
        <end position="92"/>
    </location>
</feature>
<dbReference type="EMBL" id="SORF01000001">
    <property type="protein sequence ID" value="TDY51270.1"/>
    <property type="molecule type" value="Genomic_DNA"/>
</dbReference>
<reference evidence="3 4" key="1">
    <citation type="submission" date="2019-03" db="EMBL/GenBank/DDBJ databases">
        <title>Genomic Encyclopedia of Type Strains, Phase IV (KMG-IV): sequencing the most valuable type-strain genomes for metagenomic binning, comparative biology and taxonomic classification.</title>
        <authorList>
            <person name="Goeker M."/>
        </authorList>
    </citation>
    <scope>NUCLEOTIDE SEQUENCE [LARGE SCALE GENOMIC DNA]</scope>
    <source>
        <strain evidence="3 4">DSM 17974</strain>
    </source>
</reference>
<dbReference type="PROSITE" id="PS51729">
    <property type="entry name" value="GNAT_YJDJ"/>
    <property type="match status" value="1"/>
</dbReference>
<dbReference type="PROSITE" id="PS51186">
    <property type="entry name" value="GNAT"/>
    <property type="match status" value="1"/>
</dbReference>
<dbReference type="Proteomes" id="UP000294581">
    <property type="component" value="Unassembled WGS sequence"/>
</dbReference>